<dbReference type="Proteomes" id="UP001445076">
    <property type="component" value="Unassembled WGS sequence"/>
</dbReference>
<feature type="transmembrane region" description="Helical" evidence="15">
    <location>
        <begin position="205"/>
        <end position="226"/>
    </location>
</feature>
<feature type="transmembrane region" description="Helical" evidence="15">
    <location>
        <begin position="296"/>
        <end position="314"/>
    </location>
</feature>
<dbReference type="SUPFAM" id="SSF53448">
    <property type="entry name" value="Nucleotide-diphospho-sugar transferases"/>
    <property type="match status" value="1"/>
</dbReference>
<proteinExistence type="inferred from homology"/>
<keyword evidence="18" id="KW-1185">Reference proteome</keyword>
<feature type="transmembrane region" description="Helical" evidence="15">
    <location>
        <begin position="1310"/>
        <end position="1329"/>
    </location>
</feature>
<keyword evidence="9 15" id="KW-0472">Membrane</keyword>
<keyword evidence="7 15" id="KW-1133">Transmembrane helix</keyword>
<feature type="transmembrane region" description="Helical" evidence="15">
    <location>
        <begin position="415"/>
        <end position="435"/>
    </location>
</feature>
<feature type="transmembrane region" description="Helical" evidence="15">
    <location>
        <begin position="992"/>
        <end position="1009"/>
    </location>
</feature>
<evidence type="ECO:0000259" key="16">
    <source>
        <dbReference type="Pfam" id="PF23000"/>
    </source>
</evidence>
<sequence length="1549" mass="177233">HRQWCLCLAPAVVSVSNRRQWCLSSHWQWCLMPPPVHLQMPLGETSDAEFSDDENSPMNQDIYSGSRRSVQETKAWDVFRTLPPSTSSLSEDSQKFLEFTIKCLKVFTYLLTFGVVLTSGVITKGVVLLMTSQLKKSKKLPICAKNLNGLSNEKDYIATLPEEENVAWAWMLFFCFIVPELGTWFRSTRMCVFKSWKKPPFGDFFFVWLFETMHAVGTSLLVYMVLPDLDVIKGAMLTNCVAFIPGLFGLLSRTKKESRVALKVIMDLVALACQVTGFVVWPIVEHGKDPNNWRIWLIPPAIFLTSFGWWENYVDKHSKFSVIKYFGGIKERLWRTRYFSYVFISLWKCLVFFTIMIISMSTRLQDVSAIFDVGKAFRVHSINVTEVRETLPGHTVPDFPNVAPLENTLPIMSTYGTPVYVFLIQVLTAWLCYIFGKFACKICIQGFSFAFPVNLTIPVSISLLITACGLRFDTACSFGVIPEYLFWECKNGDILNDFLNNDYAWVWLLWLLSQTWITLHIWTPKCERLASTEKLFVTPMYNSLLIDQSLALNRRRDDEGDVKTEDLNLNADEHENEVSQYYETISIHTDSSNNNASKIKSSDHITRIYATATMWHENEEEMMEMLKSILRMDEDQSARRVAQKYLKIVDLDYYEFETHVFFDDAFEIADDNEDENVVNQFVKLLVNLMDDAATHVHQTNIRIRPPKKFPTPYGGRLVWTLPGKTKIVAHLKDKSKIRHKKRWSQVMYMYYLLGFKLMDQPISVDRKEVIAENTFLLTLDGDIDFTPSAVALLIDLMKKNTNLGAACGRIHPVGSGVMVWYQMFEYAIGHWLQKATEHMIGCVLCSPGCFSLFRGKALMDDNVMARYTTKSSQARHYVQYDQGEDRWLCTLLLQRGYRVEYSAASDAYTHAPEGFSEFYNQRRRWVPSTMANIMDLLQDYKKTIEVNDNISLPYISYQTMLMAGTILGPGTIFLMLVGAFVAAFRIGNWLSFQYNIIPILLFMVACFVLKSSIQLIVAQILSASYALIMMAVIVGTTLQLGEDGVGSPSAIFLIALSGSFFIAACMHPQEFKCIIPGLLYLLSIPSMYLLLIIYSLINLNNVSWGTREIATKKTKKELEAERKAAEEAKKMKKKEGFLGFLTRDQQTDDEGSIEFSLAGLFKIICCVHPKSNNEHDQLASIANSLEILKKRFETIEAHMGIVPSTRRRSTLQTRNSIRGDGVSSINENTLGDYSDSESEKSGPKEERDDLVNPYWMEDKALKRGEVDYMPGAEVQFFKDLLEKYLHPLIKNPAEQKQAEIELKELRNKSFFGFFMLNALFVLIVFLLQLNKDELHIDWPLGIKENITVIPETQEVLISQEYLQLEPIGLVFVFFFALILIIQFVAMLFHRFGTISHILSSTELTCCNKKAEDATEDAFIQRNAVDIVKQLQKLRGIDGDYDSDSVQGGQLGRRKTIHNLERHRQKKQAIGTLDVAFKKRFFSISAEAAENGMDTETPVLGNMRRLSMRRETIKALAERRETVVQERRQSRMQTMGAKKRASFAADIEII</sequence>
<keyword evidence="3" id="KW-1003">Cell membrane</keyword>
<keyword evidence="5" id="KW-0808">Transferase</keyword>
<evidence type="ECO:0000256" key="5">
    <source>
        <dbReference type="ARBA" id="ARBA00022679"/>
    </source>
</evidence>
<evidence type="ECO:0000256" key="14">
    <source>
        <dbReference type="SAM" id="MobiDB-lite"/>
    </source>
</evidence>
<comment type="similarity">
    <text evidence="11">Belongs to the chitin synthase family. Class IV subfamily.</text>
</comment>
<feature type="coiled-coil region" evidence="13">
    <location>
        <begin position="1108"/>
        <end position="1135"/>
    </location>
</feature>
<evidence type="ECO:0000256" key="15">
    <source>
        <dbReference type="SAM" id="Phobius"/>
    </source>
</evidence>
<feature type="compositionally biased region" description="Basic and acidic residues" evidence="14">
    <location>
        <begin position="1237"/>
        <end position="1249"/>
    </location>
</feature>
<feature type="transmembrane region" description="Helical" evidence="15">
    <location>
        <begin position="106"/>
        <end position="130"/>
    </location>
</feature>
<evidence type="ECO:0000256" key="11">
    <source>
        <dbReference type="ARBA" id="ARBA00046329"/>
    </source>
</evidence>
<gene>
    <name evidence="17" type="ORF">OTU49_017078</name>
</gene>
<dbReference type="InterPro" id="IPR029044">
    <property type="entry name" value="Nucleotide-diphossugar_trans"/>
</dbReference>
<evidence type="ECO:0000256" key="6">
    <source>
        <dbReference type="ARBA" id="ARBA00022692"/>
    </source>
</evidence>
<organism evidence="17 18">
    <name type="scientific">Cherax quadricarinatus</name>
    <name type="common">Australian red claw crayfish</name>
    <dbReference type="NCBI Taxonomy" id="27406"/>
    <lineage>
        <taxon>Eukaryota</taxon>
        <taxon>Metazoa</taxon>
        <taxon>Ecdysozoa</taxon>
        <taxon>Arthropoda</taxon>
        <taxon>Crustacea</taxon>
        <taxon>Multicrustacea</taxon>
        <taxon>Malacostraca</taxon>
        <taxon>Eumalacostraca</taxon>
        <taxon>Eucarida</taxon>
        <taxon>Decapoda</taxon>
        <taxon>Pleocyemata</taxon>
        <taxon>Astacidea</taxon>
        <taxon>Parastacoidea</taxon>
        <taxon>Parastacidae</taxon>
        <taxon>Cherax</taxon>
    </lineage>
</organism>
<evidence type="ECO:0000256" key="7">
    <source>
        <dbReference type="ARBA" id="ARBA00022989"/>
    </source>
</evidence>
<feature type="transmembrane region" description="Helical" evidence="15">
    <location>
        <begin position="1050"/>
        <end position="1066"/>
    </location>
</feature>
<reference evidence="17 18" key="1">
    <citation type="journal article" date="2024" name="BMC Genomics">
        <title>Genome assembly of redclaw crayfish (Cherax quadricarinatus) provides insights into its immune adaptation and hypoxia tolerance.</title>
        <authorList>
            <person name="Liu Z."/>
            <person name="Zheng J."/>
            <person name="Li H."/>
            <person name="Fang K."/>
            <person name="Wang S."/>
            <person name="He J."/>
            <person name="Zhou D."/>
            <person name="Weng S."/>
            <person name="Chi M."/>
            <person name="Gu Z."/>
            <person name="He J."/>
            <person name="Li F."/>
            <person name="Wang M."/>
        </authorList>
    </citation>
    <scope>NUCLEOTIDE SEQUENCE [LARGE SCALE GENOMIC DNA]</scope>
    <source>
        <strain evidence="17">ZL_2023a</strain>
    </source>
</reference>
<evidence type="ECO:0000256" key="8">
    <source>
        <dbReference type="ARBA" id="ARBA00023054"/>
    </source>
</evidence>
<feature type="transmembrane region" description="Helical" evidence="15">
    <location>
        <begin position="447"/>
        <end position="472"/>
    </location>
</feature>
<evidence type="ECO:0000256" key="4">
    <source>
        <dbReference type="ARBA" id="ARBA00022676"/>
    </source>
</evidence>
<dbReference type="Pfam" id="PF23000">
    <property type="entry name" value="ChitinSynthase_IV_N"/>
    <property type="match status" value="1"/>
</dbReference>
<evidence type="ECO:0000256" key="3">
    <source>
        <dbReference type="ARBA" id="ARBA00022475"/>
    </source>
</evidence>
<dbReference type="Pfam" id="PF03142">
    <property type="entry name" value="Chitin_synth_2"/>
    <property type="match status" value="1"/>
</dbReference>
<evidence type="ECO:0000313" key="17">
    <source>
        <dbReference type="EMBL" id="KAK8746557.1"/>
    </source>
</evidence>
<protein>
    <recommendedName>
        <fullName evidence="2">chitin synthase</fullName>
        <ecNumber evidence="2">2.4.1.16</ecNumber>
    </recommendedName>
</protein>
<feature type="transmembrane region" description="Helical" evidence="15">
    <location>
        <begin position="961"/>
        <end position="986"/>
    </location>
</feature>
<evidence type="ECO:0000256" key="2">
    <source>
        <dbReference type="ARBA" id="ARBA00012543"/>
    </source>
</evidence>
<comment type="subcellular location">
    <subcellularLocation>
        <location evidence="1">Cell membrane</location>
        <topology evidence="1">Multi-pass membrane protein</topology>
    </subcellularLocation>
</comment>
<evidence type="ECO:0000256" key="12">
    <source>
        <dbReference type="ARBA" id="ARBA00048014"/>
    </source>
</evidence>
<dbReference type="EC" id="2.4.1.16" evidence="2"/>
<dbReference type="EMBL" id="JARKIK010000017">
    <property type="protein sequence ID" value="KAK8746557.1"/>
    <property type="molecule type" value="Genomic_DNA"/>
</dbReference>
<dbReference type="CDD" id="cd04190">
    <property type="entry name" value="Chitin_synth_C"/>
    <property type="match status" value="1"/>
</dbReference>
<keyword evidence="6 15" id="KW-0812">Transmembrane</keyword>
<feature type="transmembrane region" description="Helical" evidence="15">
    <location>
        <begin position="338"/>
        <end position="358"/>
    </location>
</feature>
<feature type="transmembrane region" description="Helical" evidence="15">
    <location>
        <begin position="1016"/>
        <end position="1038"/>
    </location>
</feature>
<feature type="transmembrane region" description="Helical" evidence="15">
    <location>
        <begin position="1367"/>
        <end position="1388"/>
    </location>
</feature>
<dbReference type="InterPro" id="IPR004835">
    <property type="entry name" value="Chitin_synth"/>
</dbReference>
<dbReference type="GO" id="GO:0006031">
    <property type="term" value="P:chitin biosynthetic process"/>
    <property type="evidence" value="ECO:0007669"/>
    <property type="project" value="TreeGrafter"/>
</dbReference>
<feature type="region of interest" description="Disordered" evidence="14">
    <location>
        <begin position="1206"/>
        <end position="1249"/>
    </location>
</feature>
<dbReference type="FunFam" id="3.90.550.10:FF:000139">
    <property type="entry name" value="Chitin synthase 8"/>
    <property type="match status" value="1"/>
</dbReference>
<evidence type="ECO:0000313" key="18">
    <source>
        <dbReference type="Proteomes" id="UP001445076"/>
    </source>
</evidence>
<evidence type="ECO:0000256" key="9">
    <source>
        <dbReference type="ARBA" id="ARBA00023136"/>
    </source>
</evidence>
<comment type="catalytic activity">
    <reaction evidence="12">
        <text>[(1-&gt;4)-N-acetyl-beta-D-glucosaminyl](n) + UDP-N-acetyl-alpha-D-glucosamine = [(1-&gt;4)-N-acetyl-beta-D-glucosaminyl](n+1) + UDP + H(+)</text>
        <dbReference type="Rhea" id="RHEA:16637"/>
        <dbReference type="Rhea" id="RHEA-COMP:9593"/>
        <dbReference type="Rhea" id="RHEA-COMP:9595"/>
        <dbReference type="ChEBI" id="CHEBI:15378"/>
        <dbReference type="ChEBI" id="CHEBI:17029"/>
        <dbReference type="ChEBI" id="CHEBI:57705"/>
        <dbReference type="ChEBI" id="CHEBI:58223"/>
        <dbReference type="EC" id="2.4.1.16"/>
    </reaction>
</comment>
<feature type="transmembrane region" description="Helical" evidence="15">
    <location>
        <begin position="264"/>
        <end position="284"/>
    </location>
</feature>
<dbReference type="PANTHER" id="PTHR22914">
    <property type="entry name" value="CHITIN SYNTHASE"/>
    <property type="match status" value="1"/>
</dbReference>
<feature type="transmembrane region" description="Helical" evidence="15">
    <location>
        <begin position="1078"/>
        <end position="1097"/>
    </location>
</feature>
<feature type="domain" description="Chitin synthase chs-1/2 N-terminal putative transporter" evidence="16">
    <location>
        <begin position="100"/>
        <end position="368"/>
    </location>
</feature>
<feature type="non-terminal residue" evidence="17">
    <location>
        <position position="1"/>
    </location>
</feature>
<feature type="transmembrane region" description="Helical" evidence="15">
    <location>
        <begin position="167"/>
        <end position="185"/>
    </location>
</feature>
<name>A0AAW0XRX3_CHEQU</name>
<keyword evidence="10" id="KW-0325">Glycoprotein</keyword>
<dbReference type="InterPro" id="IPR055120">
    <property type="entry name" value="Chs-1/2_IV_N"/>
</dbReference>
<keyword evidence="4" id="KW-0328">Glycosyltransferase</keyword>
<keyword evidence="8 13" id="KW-0175">Coiled coil</keyword>
<evidence type="ECO:0000256" key="1">
    <source>
        <dbReference type="ARBA" id="ARBA00004651"/>
    </source>
</evidence>
<evidence type="ECO:0000256" key="10">
    <source>
        <dbReference type="ARBA" id="ARBA00023180"/>
    </source>
</evidence>
<comment type="caution">
    <text evidence="17">The sequence shown here is derived from an EMBL/GenBank/DDBJ whole genome shotgun (WGS) entry which is preliminary data.</text>
</comment>
<accession>A0AAW0XRX3</accession>
<feature type="transmembrane region" description="Helical" evidence="15">
    <location>
        <begin position="232"/>
        <end position="252"/>
    </location>
</feature>
<evidence type="ECO:0000256" key="13">
    <source>
        <dbReference type="SAM" id="Coils"/>
    </source>
</evidence>
<dbReference type="PANTHER" id="PTHR22914:SF42">
    <property type="entry name" value="CHITIN SYNTHASE"/>
    <property type="match status" value="1"/>
</dbReference>
<dbReference type="GO" id="GO:0004100">
    <property type="term" value="F:chitin synthase activity"/>
    <property type="evidence" value="ECO:0007669"/>
    <property type="project" value="UniProtKB-EC"/>
</dbReference>
<dbReference type="GO" id="GO:0005886">
    <property type="term" value="C:plasma membrane"/>
    <property type="evidence" value="ECO:0007669"/>
    <property type="project" value="UniProtKB-SubCell"/>
</dbReference>